<dbReference type="VEuPathDB" id="FungiDB:CDV56_102653"/>
<dbReference type="OrthoDB" id="5578329at2759"/>
<keyword evidence="3" id="KW-1185">Reference proteome</keyword>
<gene>
    <name evidence="2" type="ORF">CDV56_102653</name>
</gene>
<sequence>MDSTTTAPLADRSTNTHLAANQDKVNDLKSASGNLNSMEYHRSVLQGKLQNEDKNQASYVSPSDDIMSPCSKKLSDLKGKRFKNAGKPQSLFAKLGKKNFEQNTAEHNNKNLGDNTTA</sequence>
<dbReference type="Pfam" id="PF05032">
    <property type="entry name" value="Spo12"/>
    <property type="match status" value="1"/>
</dbReference>
<protein>
    <recommendedName>
        <fullName evidence="4">Spo12</fullName>
    </recommendedName>
</protein>
<accession>A0A397G1S0</accession>
<dbReference type="Proteomes" id="UP000215305">
    <property type="component" value="Unassembled WGS sequence"/>
</dbReference>
<dbReference type="RefSeq" id="XP_026610539.1">
    <property type="nucleotide sequence ID" value="XM_026756272.1"/>
</dbReference>
<feature type="region of interest" description="Disordered" evidence="1">
    <location>
        <begin position="96"/>
        <end position="118"/>
    </location>
</feature>
<dbReference type="STRING" id="41047.A0A397G1S0"/>
<dbReference type="InterPro" id="IPR007727">
    <property type="entry name" value="Spo12"/>
</dbReference>
<name>A0A397G1S0_ASPTH</name>
<feature type="compositionally biased region" description="Polar residues" evidence="1">
    <location>
        <begin position="101"/>
        <end position="118"/>
    </location>
</feature>
<dbReference type="EMBL" id="NKHU02000307">
    <property type="protein sequence ID" value="RHZ44972.1"/>
    <property type="molecule type" value="Genomic_DNA"/>
</dbReference>
<dbReference type="GeneID" id="38124627"/>
<evidence type="ECO:0000256" key="1">
    <source>
        <dbReference type="SAM" id="MobiDB-lite"/>
    </source>
</evidence>
<dbReference type="AlphaFoldDB" id="A0A397G1S0"/>
<feature type="region of interest" description="Disordered" evidence="1">
    <location>
        <begin position="1"/>
        <end position="72"/>
    </location>
</feature>
<evidence type="ECO:0000313" key="2">
    <source>
        <dbReference type="EMBL" id="RHZ44972.1"/>
    </source>
</evidence>
<evidence type="ECO:0000313" key="3">
    <source>
        <dbReference type="Proteomes" id="UP000215305"/>
    </source>
</evidence>
<evidence type="ECO:0008006" key="4">
    <source>
        <dbReference type="Google" id="ProtNLM"/>
    </source>
</evidence>
<reference evidence="2" key="1">
    <citation type="submission" date="2018-08" db="EMBL/GenBank/DDBJ databases">
        <title>Draft genome sequence of azole-resistant Aspergillus thermomutatus (Neosartorya pseudofischeri) strain HMR AF 39, isolated from a human nasal aspirate.</title>
        <authorList>
            <person name="Parent-Michaud M."/>
            <person name="Dufresne P.J."/>
            <person name="Fournier E."/>
            <person name="Martineau C."/>
            <person name="Moreira S."/>
            <person name="Perkins V."/>
            <person name="De Repentigny L."/>
            <person name="Dufresne S.F."/>
        </authorList>
    </citation>
    <scope>NUCLEOTIDE SEQUENCE [LARGE SCALE GENOMIC DNA]</scope>
    <source>
        <strain evidence="2">HMR AF 39</strain>
    </source>
</reference>
<feature type="compositionally biased region" description="Polar residues" evidence="1">
    <location>
        <begin position="1"/>
        <end position="19"/>
    </location>
</feature>
<comment type="caution">
    <text evidence="2">The sequence shown here is derived from an EMBL/GenBank/DDBJ whole genome shotgun (WGS) entry which is preliminary data.</text>
</comment>
<organism evidence="2 3">
    <name type="scientific">Aspergillus thermomutatus</name>
    <name type="common">Neosartorya pseudofischeri</name>
    <dbReference type="NCBI Taxonomy" id="41047"/>
    <lineage>
        <taxon>Eukaryota</taxon>
        <taxon>Fungi</taxon>
        <taxon>Dikarya</taxon>
        <taxon>Ascomycota</taxon>
        <taxon>Pezizomycotina</taxon>
        <taxon>Eurotiomycetes</taxon>
        <taxon>Eurotiomycetidae</taxon>
        <taxon>Eurotiales</taxon>
        <taxon>Aspergillaceae</taxon>
        <taxon>Aspergillus</taxon>
        <taxon>Aspergillus subgen. Fumigati</taxon>
    </lineage>
</organism>
<proteinExistence type="predicted"/>